<evidence type="ECO:0000313" key="6">
    <source>
        <dbReference type="Proteomes" id="UP000306985"/>
    </source>
</evidence>
<dbReference type="PRINTS" id="PR00080">
    <property type="entry name" value="SDRFAMILY"/>
</dbReference>
<dbReference type="InterPro" id="IPR002347">
    <property type="entry name" value="SDR_fam"/>
</dbReference>
<dbReference type="Proteomes" id="UP000306985">
    <property type="component" value="Unassembled WGS sequence"/>
</dbReference>
<gene>
    <name evidence="5" type="ORF">FDO65_11315</name>
</gene>
<comment type="caution">
    <text evidence="5">The sequence shown here is derived from an EMBL/GenBank/DDBJ whole genome shotgun (WGS) entry which is preliminary data.</text>
</comment>
<evidence type="ECO:0000256" key="2">
    <source>
        <dbReference type="ARBA" id="ARBA00023002"/>
    </source>
</evidence>
<dbReference type="SMART" id="SM00822">
    <property type="entry name" value="PKS_KR"/>
    <property type="match status" value="1"/>
</dbReference>
<evidence type="ECO:0000256" key="3">
    <source>
        <dbReference type="RuleBase" id="RU000363"/>
    </source>
</evidence>
<dbReference type="InterPro" id="IPR057326">
    <property type="entry name" value="KR_dom"/>
</dbReference>
<organism evidence="5 6">
    <name type="scientific">Nakamurella flava</name>
    <dbReference type="NCBI Taxonomy" id="2576308"/>
    <lineage>
        <taxon>Bacteria</taxon>
        <taxon>Bacillati</taxon>
        <taxon>Actinomycetota</taxon>
        <taxon>Actinomycetes</taxon>
        <taxon>Nakamurellales</taxon>
        <taxon>Nakamurellaceae</taxon>
        <taxon>Nakamurella</taxon>
    </lineage>
</organism>
<keyword evidence="6" id="KW-1185">Reference proteome</keyword>
<dbReference type="EMBL" id="SZZH01000002">
    <property type="protein sequence ID" value="TKV59210.1"/>
    <property type="molecule type" value="Genomic_DNA"/>
</dbReference>
<dbReference type="InterPro" id="IPR036291">
    <property type="entry name" value="NAD(P)-bd_dom_sf"/>
</dbReference>
<dbReference type="Pfam" id="PF00106">
    <property type="entry name" value="adh_short"/>
    <property type="match status" value="1"/>
</dbReference>
<feature type="domain" description="Ketoreductase" evidence="4">
    <location>
        <begin position="7"/>
        <end position="182"/>
    </location>
</feature>
<reference evidence="5 6" key="1">
    <citation type="submission" date="2019-05" db="EMBL/GenBank/DDBJ databases">
        <title>Nakamurella sp. N5BH11, whole genome shotgun sequence.</title>
        <authorList>
            <person name="Tuo L."/>
        </authorList>
    </citation>
    <scope>NUCLEOTIDE SEQUENCE [LARGE SCALE GENOMIC DNA]</scope>
    <source>
        <strain evidence="5 6">N5BH11</strain>
    </source>
</reference>
<dbReference type="PANTHER" id="PTHR44196">
    <property type="entry name" value="DEHYDROGENASE/REDUCTASE SDR FAMILY MEMBER 7B"/>
    <property type="match status" value="1"/>
</dbReference>
<dbReference type="SUPFAM" id="SSF51735">
    <property type="entry name" value="NAD(P)-binding Rossmann-fold domains"/>
    <property type="match status" value="1"/>
</dbReference>
<dbReference type="CDD" id="cd05233">
    <property type="entry name" value="SDR_c"/>
    <property type="match status" value="1"/>
</dbReference>
<dbReference type="Gene3D" id="3.40.50.720">
    <property type="entry name" value="NAD(P)-binding Rossmann-like Domain"/>
    <property type="match status" value="1"/>
</dbReference>
<dbReference type="PRINTS" id="PR00081">
    <property type="entry name" value="GDHRDH"/>
</dbReference>
<keyword evidence="2" id="KW-0560">Oxidoreductase</keyword>
<dbReference type="OrthoDB" id="3784334at2"/>
<evidence type="ECO:0000259" key="4">
    <source>
        <dbReference type="SMART" id="SM00822"/>
    </source>
</evidence>
<protein>
    <submittedName>
        <fullName evidence="5">SDR family oxidoreductase</fullName>
    </submittedName>
</protein>
<evidence type="ECO:0000313" key="5">
    <source>
        <dbReference type="EMBL" id="TKV59210.1"/>
    </source>
</evidence>
<dbReference type="AlphaFoldDB" id="A0A4U6QG86"/>
<dbReference type="GO" id="GO:0016491">
    <property type="term" value="F:oxidoreductase activity"/>
    <property type="evidence" value="ECO:0007669"/>
    <property type="project" value="UniProtKB-KW"/>
</dbReference>
<name>A0A4U6QG86_9ACTN</name>
<sequence length="230" mass="23151">MAELNGAHVLVVGATGGLGTAISKALAGAGARVSVAGRDADKVEALAADLGDQAAGRQNVDVTEPAFAPALLDAAEQVAPLTGVVYAAGVVAFGPVGDLEPDVLGQLIAVNLTGPILLAAAAATRLPEGGFLANLSAVVAEMPMKNMAAYSATKAGLTGFDRALATELRRNKIKVIDVRPPHTETGLVTRALAGTPPRLAEGLSPEQVADRVVRAIAEDTGELASTSFSE</sequence>
<dbReference type="PANTHER" id="PTHR44196:SF1">
    <property type="entry name" value="DEHYDROGENASE_REDUCTASE SDR FAMILY MEMBER 7B"/>
    <property type="match status" value="1"/>
</dbReference>
<proteinExistence type="inferred from homology"/>
<dbReference type="GO" id="GO:0016020">
    <property type="term" value="C:membrane"/>
    <property type="evidence" value="ECO:0007669"/>
    <property type="project" value="TreeGrafter"/>
</dbReference>
<comment type="similarity">
    <text evidence="1 3">Belongs to the short-chain dehydrogenases/reductases (SDR) family.</text>
</comment>
<evidence type="ECO:0000256" key="1">
    <source>
        <dbReference type="ARBA" id="ARBA00006484"/>
    </source>
</evidence>
<dbReference type="RefSeq" id="WP_137449832.1">
    <property type="nucleotide sequence ID" value="NZ_SZZH01000002.1"/>
</dbReference>
<accession>A0A4U6QG86</accession>